<keyword evidence="2" id="KW-0489">Methyltransferase</keyword>
<gene>
    <name evidence="2" type="ORF">CEO22_322</name>
</gene>
<dbReference type="Pfam" id="PF05050">
    <property type="entry name" value="Methyltransf_21"/>
    <property type="match status" value="1"/>
</dbReference>
<evidence type="ECO:0000313" key="3">
    <source>
        <dbReference type="Proteomes" id="UP000316253"/>
    </source>
</evidence>
<dbReference type="InterPro" id="IPR006342">
    <property type="entry name" value="FkbM_mtfrase"/>
</dbReference>
<evidence type="ECO:0000259" key="1">
    <source>
        <dbReference type="Pfam" id="PF05050"/>
    </source>
</evidence>
<dbReference type="NCBIfam" id="TIGR01444">
    <property type="entry name" value="fkbM_fam"/>
    <property type="match status" value="1"/>
</dbReference>
<dbReference type="GO" id="GO:0032259">
    <property type="term" value="P:methylation"/>
    <property type="evidence" value="ECO:0007669"/>
    <property type="project" value="UniProtKB-KW"/>
</dbReference>
<organism evidence="2 3">
    <name type="scientific">Candidatus Berkelbacteria bacterium Gr01-1014_85</name>
    <dbReference type="NCBI Taxonomy" id="2017150"/>
    <lineage>
        <taxon>Bacteria</taxon>
        <taxon>Candidatus Berkelbacteria</taxon>
    </lineage>
</organism>
<evidence type="ECO:0000313" key="2">
    <source>
        <dbReference type="EMBL" id="TSC65838.1"/>
    </source>
</evidence>
<dbReference type="InterPro" id="IPR029063">
    <property type="entry name" value="SAM-dependent_MTases_sf"/>
</dbReference>
<feature type="domain" description="Methyltransferase FkbM" evidence="1">
    <location>
        <begin position="53"/>
        <end position="208"/>
    </location>
</feature>
<dbReference type="SUPFAM" id="SSF53335">
    <property type="entry name" value="S-adenosyl-L-methionine-dependent methyltransferases"/>
    <property type="match status" value="1"/>
</dbReference>
<dbReference type="Proteomes" id="UP000316253">
    <property type="component" value="Unassembled WGS sequence"/>
</dbReference>
<proteinExistence type="predicted"/>
<accession>A0A554JC12</accession>
<protein>
    <submittedName>
        <fullName evidence="2">FkbM family methyltransferase</fullName>
    </submittedName>
</protein>
<sequence length="258" mass="29741">MKQSLLPSKPLVRHWHWYNSWLVYLGVIAWKILRGDQTFRLQYPLTEQSIVVDVGGYLGDWSQAIHDRYQPKIYIFEPVPVFVEKLRHRFANHKSIQIFAYGLAGQAERIKIKPTDDATSVFGEGPTQEATPETTPEATLEIDLQPASQTFRSLGLNSIDLLKLNIEGAEYALIADLIKSGYIRQVNNLQVQFHHFVPGARQLRQALHRELSQTHRLTYSFPFIWENWQRLPLTVSSVKFSQPKSHHRQSSQGRPSEA</sequence>
<keyword evidence="2" id="KW-0808">Transferase</keyword>
<comment type="caution">
    <text evidence="2">The sequence shown here is derived from an EMBL/GenBank/DDBJ whole genome shotgun (WGS) entry which is preliminary data.</text>
</comment>
<name>A0A554JC12_9BACT</name>
<reference evidence="2 3" key="1">
    <citation type="submission" date="2017-08" db="EMBL/GenBank/DDBJ databases">
        <title>Mechanisms for carbon and nitrogen cycling indicate functional differentiation within the Candidate Phyla Radiation.</title>
        <authorList>
            <person name="Danczak R.E."/>
            <person name="Johnston M.D."/>
            <person name="Kenah C."/>
            <person name="Slattery M."/>
            <person name="Wrighton K.C."/>
            <person name="Wilkins M.J."/>
        </authorList>
    </citation>
    <scope>NUCLEOTIDE SEQUENCE [LARGE SCALE GENOMIC DNA]</scope>
    <source>
        <strain evidence="2">Gr01-1014_85</strain>
    </source>
</reference>
<dbReference type="Gene3D" id="3.40.50.150">
    <property type="entry name" value="Vaccinia Virus protein VP39"/>
    <property type="match status" value="1"/>
</dbReference>
<dbReference type="EMBL" id="VMFD01000025">
    <property type="protein sequence ID" value="TSC65838.1"/>
    <property type="molecule type" value="Genomic_DNA"/>
</dbReference>
<dbReference type="GO" id="GO:0008168">
    <property type="term" value="F:methyltransferase activity"/>
    <property type="evidence" value="ECO:0007669"/>
    <property type="project" value="UniProtKB-KW"/>
</dbReference>
<dbReference type="AlphaFoldDB" id="A0A554JC12"/>